<evidence type="ECO:0000256" key="1">
    <source>
        <dbReference type="ARBA" id="ARBA00023015"/>
    </source>
</evidence>
<dbReference type="PROSITE" id="PS01124">
    <property type="entry name" value="HTH_ARAC_FAMILY_2"/>
    <property type="match status" value="1"/>
</dbReference>
<evidence type="ECO:0000256" key="3">
    <source>
        <dbReference type="ARBA" id="ARBA00023163"/>
    </source>
</evidence>
<evidence type="ECO:0000313" key="5">
    <source>
        <dbReference type="EMBL" id="CQR24236.1"/>
    </source>
</evidence>
<reference evidence="6" key="1">
    <citation type="submission" date="2015-03" db="EMBL/GenBank/DDBJ databases">
        <authorList>
            <person name="Urmite Genomes"/>
        </authorList>
    </citation>
    <scope>NUCLEOTIDE SEQUENCE [LARGE SCALE GENOMIC DNA]</scope>
    <source>
        <strain evidence="6">FF10</strain>
    </source>
</reference>
<dbReference type="SUPFAM" id="SSF51215">
    <property type="entry name" value="Regulatory protein AraC"/>
    <property type="match status" value="1"/>
</dbReference>
<dbReference type="InterPro" id="IPR037923">
    <property type="entry name" value="HTH-like"/>
</dbReference>
<keyword evidence="1" id="KW-0805">Transcription regulation</keyword>
<dbReference type="GO" id="GO:0003700">
    <property type="term" value="F:DNA-binding transcription factor activity"/>
    <property type="evidence" value="ECO:0007669"/>
    <property type="project" value="InterPro"/>
</dbReference>
<dbReference type="Proteomes" id="UP000198604">
    <property type="component" value="Unassembled WGS sequence"/>
</dbReference>
<sequence>MAPKVEFYLFDNQSYIDFFPLQFGREECSPLHSFGPAARKHYLFHFITAGKGTFYISGKDKAYQLSQGQGFLICPDLICSYEADEKDPWTYMWIEFDGLKTEHFLRTAGLSKTQPIFTQTAPAMENPVFEEMNTLIQHHNKRSSFIISHLYLFINALIETSATKHHIEHNDIKELYIREAVNFIERHYQDLISVDDMANHCNLNKHYFSRLFKKELSVSPQQFLIQYRLSKSCELLRSTNLHLHEIAREVGYSNQFNYSIAFKRQYEQSPKSWRNEHKKQEKST</sequence>
<organism evidence="5 6">
    <name type="scientific">Streptococcus varani</name>
    <dbReference type="NCBI Taxonomy" id="1608583"/>
    <lineage>
        <taxon>Bacteria</taxon>
        <taxon>Bacillati</taxon>
        <taxon>Bacillota</taxon>
        <taxon>Bacilli</taxon>
        <taxon>Lactobacillales</taxon>
        <taxon>Streptococcaceae</taxon>
        <taxon>Streptococcus</taxon>
    </lineage>
</organism>
<evidence type="ECO:0000259" key="4">
    <source>
        <dbReference type="PROSITE" id="PS01124"/>
    </source>
</evidence>
<feature type="domain" description="HTH araC/xylS-type" evidence="4">
    <location>
        <begin position="178"/>
        <end position="276"/>
    </location>
</feature>
<keyword evidence="6" id="KW-1185">Reference proteome</keyword>
<dbReference type="InterPro" id="IPR009057">
    <property type="entry name" value="Homeodomain-like_sf"/>
</dbReference>
<dbReference type="PROSITE" id="PS00041">
    <property type="entry name" value="HTH_ARAC_FAMILY_1"/>
    <property type="match status" value="1"/>
</dbReference>
<dbReference type="SMART" id="SM00342">
    <property type="entry name" value="HTH_ARAC"/>
    <property type="match status" value="1"/>
</dbReference>
<dbReference type="Gene3D" id="2.60.120.280">
    <property type="entry name" value="Regulatory protein AraC"/>
    <property type="match status" value="1"/>
</dbReference>
<dbReference type="PANTHER" id="PTHR43280">
    <property type="entry name" value="ARAC-FAMILY TRANSCRIPTIONAL REGULATOR"/>
    <property type="match status" value="1"/>
</dbReference>
<name>A0A0E4H3Z1_9STRE</name>
<dbReference type="InterPro" id="IPR018060">
    <property type="entry name" value="HTH_AraC"/>
</dbReference>
<dbReference type="InterPro" id="IPR003313">
    <property type="entry name" value="AraC-bd"/>
</dbReference>
<dbReference type="EMBL" id="CTEN01000001">
    <property type="protein sequence ID" value="CQR24236.1"/>
    <property type="molecule type" value="Genomic_DNA"/>
</dbReference>
<dbReference type="Pfam" id="PF12833">
    <property type="entry name" value="HTH_18"/>
    <property type="match status" value="1"/>
</dbReference>
<gene>
    <name evidence="5" type="ORF">BN1356_00597</name>
</gene>
<dbReference type="Gene3D" id="1.10.10.60">
    <property type="entry name" value="Homeodomain-like"/>
    <property type="match status" value="2"/>
</dbReference>
<dbReference type="AlphaFoldDB" id="A0A0E4H3Z1"/>
<dbReference type="SUPFAM" id="SSF46689">
    <property type="entry name" value="Homeodomain-like"/>
    <property type="match status" value="2"/>
</dbReference>
<evidence type="ECO:0000313" key="6">
    <source>
        <dbReference type="Proteomes" id="UP000198604"/>
    </source>
</evidence>
<dbReference type="PANTHER" id="PTHR43280:SF2">
    <property type="entry name" value="HTH-TYPE TRANSCRIPTIONAL REGULATOR EXSA"/>
    <property type="match status" value="1"/>
</dbReference>
<keyword evidence="2" id="KW-0238">DNA-binding</keyword>
<dbReference type="STRING" id="1608583.BN1356_00597"/>
<keyword evidence="3" id="KW-0804">Transcription</keyword>
<evidence type="ECO:0000256" key="2">
    <source>
        <dbReference type="ARBA" id="ARBA00023125"/>
    </source>
</evidence>
<protein>
    <submittedName>
        <fullName evidence="5">Transcriptional regulator</fullName>
    </submittedName>
</protein>
<dbReference type="GO" id="GO:0043565">
    <property type="term" value="F:sequence-specific DNA binding"/>
    <property type="evidence" value="ECO:0007669"/>
    <property type="project" value="InterPro"/>
</dbReference>
<dbReference type="OrthoDB" id="9813413at2"/>
<accession>A0A0E4H3Z1</accession>
<dbReference type="Pfam" id="PF02311">
    <property type="entry name" value="AraC_binding"/>
    <property type="match status" value="1"/>
</dbReference>
<dbReference type="CDD" id="cd06986">
    <property type="entry name" value="cupin_MmsR-like_N"/>
    <property type="match status" value="1"/>
</dbReference>
<proteinExistence type="predicted"/>
<dbReference type="InterPro" id="IPR018062">
    <property type="entry name" value="HTH_AraC-typ_CS"/>
</dbReference>
<dbReference type="RefSeq" id="WP_093649923.1">
    <property type="nucleotide sequence ID" value="NZ_CTEN01000001.1"/>
</dbReference>